<evidence type="ECO:0000313" key="2">
    <source>
        <dbReference type="EMBL" id="KAF4478440.1"/>
    </source>
</evidence>
<dbReference type="GeneID" id="43620093"/>
<feature type="compositionally biased region" description="Basic residues" evidence="1">
    <location>
        <begin position="1"/>
        <end position="10"/>
    </location>
</feature>
<dbReference type="RefSeq" id="XP_031884790.2">
    <property type="nucleotide sequence ID" value="XM_032036094.2"/>
</dbReference>
<evidence type="ECO:0000313" key="3">
    <source>
        <dbReference type="Proteomes" id="UP000011096"/>
    </source>
</evidence>
<dbReference type="AlphaFoldDB" id="A0A7J6INW9"/>
<dbReference type="InParanoid" id="A0A7J6INW9"/>
<name>A0A7J6INW9_COLFN</name>
<feature type="region of interest" description="Disordered" evidence="1">
    <location>
        <begin position="1"/>
        <end position="80"/>
    </location>
</feature>
<gene>
    <name evidence="2" type="ORF">CGGC5_v013372</name>
</gene>
<reference evidence="2 3" key="1">
    <citation type="submission" date="2012-08" db="EMBL/GenBank/DDBJ databases">
        <authorList>
            <person name="Gan P.H.P."/>
            <person name="Ikeda K."/>
            <person name="Irieda H."/>
            <person name="Narusaka M."/>
            <person name="O'Connell R.J."/>
            <person name="Narusaka Y."/>
            <person name="Takano Y."/>
            <person name="Kubo Y."/>
            <person name="Shirasu K."/>
        </authorList>
    </citation>
    <scope>NUCLEOTIDE SEQUENCE [LARGE SCALE GENOMIC DNA]</scope>
    <source>
        <strain evidence="2 3">Nara gc5</strain>
    </source>
</reference>
<sequence>MPRPAHKLPHTIRLIPLQTNPPLKLQHIPPPVEPAPAPPLHLALPARGDRDHTAPVRRRDSPPLAARLRDGGRPQSRFGA</sequence>
<organism evidence="2 3">
    <name type="scientific">Colletotrichum fructicola (strain Nara gc5)</name>
    <name type="common">Anthracnose fungus</name>
    <name type="synonym">Colletotrichum gloeosporioides (strain Nara gc5)</name>
    <dbReference type="NCBI Taxonomy" id="1213859"/>
    <lineage>
        <taxon>Eukaryota</taxon>
        <taxon>Fungi</taxon>
        <taxon>Dikarya</taxon>
        <taxon>Ascomycota</taxon>
        <taxon>Pezizomycotina</taxon>
        <taxon>Sordariomycetes</taxon>
        <taxon>Hypocreomycetidae</taxon>
        <taxon>Glomerellales</taxon>
        <taxon>Glomerellaceae</taxon>
        <taxon>Colletotrichum</taxon>
        <taxon>Colletotrichum gloeosporioides species complex</taxon>
    </lineage>
</organism>
<feature type="compositionally biased region" description="Basic and acidic residues" evidence="1">
    <location>
        <begin position="47"/>
        <end position="72"/>
    </location>
</feature>
<comment type="caution">
    <text evidence="2">The sequence shown here is derived from an EMBL/GenBank/DDBJ whole genome shotgun (WGS) entry which is preliminary data.</text>
</comment>
<proteinExistence type="predicted"/>
<accession>A0A7J6INW9</accession>
<protein>
    <submittedName>
        <fullName evidence="2">Uncharacterized protein</fullName>
    </submittedName>
</protein>
<keyword evidence="3" id="KW-1185">Reference proteome</keyword>
<dbReference type="Proteomes" id="UP000011096">
    <property type="component" value="Unassembled WGS sequence"/>
</dbReference>
<feature type="compositionally biased region" description="Pro residues" evidence="1">
    <location>
        <begin position="28"/>
        <end position="39"/>
    </location>
</feature>
<evidence type="ECO:0000256" key="1">
    <source>
        <dbReference type="SAM" id="MobiDB-lite"/>
    </source>
</evidence>
<reference evidence="2 3" key="2">
    <citation type="submission" date="2020-04" db="EMBL/GenBank/DDBJ databases">
        <title>Genome sequencing and assembly of multiple isolates from the Colletotrichum gloeosporioides species complex.</title>
        <authorList>
            <person name="Gan P."/>
            <person name="Shirasu K."/>
        </authorList>
    </citation>
    <scope>NUCLEOTIDE SEQUENCE [LARGE SCALE GENOMIC DNA]</scope>
    <source>
        <strain evidence="2 3">Nara gc5</strain>
    </source>
</reference>
<dbReference type="EMBL" id="ANPB02000008">
    <property type="protein sequence ID" value="KAF4478440.1"/>
    <property type="molecule type" value="Genomic_DNA"/>
</dbReference>